<organism evidence="4 5">
    <name type="scientific">Legionella lytica</name>
    <dbReference type="NCBI Taxonomy" id="96232"/>
    <lineage>
        <taxon>Bacteria</taxon>
        <taxon>Pseudomonadati</taxon>
        <taxon>Pseudomonadota</taxon>
        <taxon>Gammaproteobacteria</taxon>
        <taxon>Legionellales</taxon>
        <taxon>Legionellaceae</taxon>
        <taxon>Legionella</taxon>
    </lineage>
</organism>
<evidence type="ECO:0000256" key="3">
    <source>
        <dbReference type="ARBA" id="ARBA00022801"/>
    </source>
</evidence>
<protein>
    <submittedName>
        <fullName evidence="4">Endonuclease</fullName>
    </submittedName>
</protein>
<keyword evidence="3" id="KW-0378">Hydrolase</keyword>
<evidence type="ECO:0000256" key="2">
    <source>
        <dbReference type="ARBA" id="ARBA00022722"/>
    </source>
</evidence>
<dbReference type="RefSeq" id="WP_400188969.1">
    <property type="nucleotide sequence ID" value="NZ_JBGORX010000015.1"/>
</dbReference>
<dbReference type="GO" id="GO:0004519">
    <property type="term" value="F:endonuclease activity"/>
    <property type="evidence" value="ECO:0007669"/>
    <property type="project" value="UniProtKB-KW"/>
</dbReference>
<dbReference type="Pfam" id="PF04231">
    <property type="entry name" value="Endonuclease_1"/>
    <property type="match status" value="1"/>
</dbReference>
<proteinExistence type="inferred from homology"/>
<gene>
    <name evidence="4" type="ORF">ACD661_16635</name>
</gene>
<comment type="caution">
    <text evidence="4">The sequence shown here is derived from an EMBL/GenBank/DDBJ whole genome shotgun (WGS) entry which is preliminary data.</text>
</comment>
<sequence>MLFKGRTCCKKIDERFRHMEAELYNLWPESGLVNQARSNYRFGMVPGQEDYFGCSIKIDKATRRVEPSDVAKGVVARAYLFMSEHYALSLSKQQEQLFRAWNKQFPPTPWEYQWASQVAQIEGYPNPYITQWTKQST</sequence>
<evidence type="ECO:0000256" key="1">
    <source>
        <dbReference type="ARBA" id="ARBA00006429"/>
    </source>
</evidence>
<comment type="similarity">
    <text evidence="1">Belongs to the EndA/NucM nuclease family.</text>
</comment>
<dbReference type="PANTHER" id="PTHR33607">
    <property type="entry name" value="ENDONUCLEASE-1"/>
    <property type="match status" value="1"/>
</dbReference>
<dbReference type="Proteomes" id="UP001615550">
    <property type="component" value="Unassembled WGS sequence"/>
</dbReference>
<dbReference type="InterPro" id="IPR007346">
    <property type="entry name" value="Endonuclease-I"/>
</dbReference>
<keyword evidence="2" id="KW-0540">Nuclease</keyword>
<dbReference type="InterPro" id="IPR044925">
    <property type="entry name" value="His-Me_finger_sf"/>
</dbReference>
<dbReference type="EMBL" id="JBGORX010000015">
    <property type="protein sequence ID" value="MFJ1270182.1"/>
    <property type="molecule type" value="Genomic_DNA"/>
</dbReference>
<keyword evidence="4" id="KW-0255">Endonuclease</keyword>
<evidence type="ECO:0000313" key="4">
    <source>
        <dbReference type="EMBL" id="MFJ1270182.1"/>
    </source>
</evidence>
<reference evidence="4 5" key="1">
    <citation type="submission" date="2024-08" db="EMBL/GenBank/DDBJ databases">
        <title>Draft Genome Sequence of Legionella lytica strain DSB2004, Isolated From a Fire Sprinkler System.</title>
        <authorList>
            <person name="Everhart A.D."/>
            <person name="Kidane D.T."/>
            <person name="Farone A.L."/>
            <person name="Farone M.B."/>
        </authorList>
    </citation>
    <scope>NUCLEOTIDE SEQUENCE [LARGE SCALE GENOMIC DNA]</scope>
    <source>
        <strain evidence="4 5">DSB2004</strain>
    </source>
</reference>
<dbReference type="SUPFAM" id="SSF54060">
    <property type="entry name" value="His-Me finger endonucleases"/>
    <property type="match status" value="1"/>
</dbReference>
<name>A0ABW8DDA8_9GAMM</name>
<accession>A0ABW8DDA8</accession>
<keyword evidence="5" id="KW-1185">Reference proteome</keyword>
<dbReference type="PANTHER" id="PTHR33607:SF2">
    <property type="entry name" value="ENDONUCLEASE-1"/>
    <property type="match status" value="1"/>
</dbReference>
<evidence type="ECO:0000313" key="5">
    <source>
        <dbReference type="Proteomes" id="UP001615550"/>
    </source>
</evidence>